<feature type="binding site" evidence="9">
    <location>
        <position position="137"/>
    </location>
    <ligand>
        <name>Fe cation</name>
        <dbReference type="ChEBI" id="CHEBI:24875"/>
        <label>2</label>
    </ligand>
</feature>
<dbReference type="InterPro" id="IPR009078">
    <property type="entry name" value="Ferritin-like_SF"/>
</dbReference>
<dbReference type="GO" id="GO:0046872">
    <property type="term" value="F:metal ion binding"/>
    <property type="evidence" value="ECO:0007669"/>
    <property type="project" value="UniProtKB-KW"/>
</dbReference>
<comment type="similarity">
    <text evidence="9">Belongs to the COQ7 family.</text>
</comment>
<gene>
    <name evidence="9" type="primary">coq7</name>
    <name evidence="10" type="ORF">METUNv1_02885</name>
</gene>
<evidence type="ECO:0000313" key="10">
    <source>
        <dbReference type="EMBL" id="EGK70664.1"/>
    </source>
</evidence>
<dbReference type="Proteomes" id="UP000005019">
    <property type="component" value="Unassembled WGS sequence"/>
</dbReference>
<keyword evidence="11" id="KW-1185">Reference proteome</keyword>
<dbReference type="InterPro" id="IPR011566">
    <property type="entry name" value="Ubq_synth_Coq7"/>
</dbReference>
<reference evidence="10 11" key="1">
    <citation type="journal article" date="2011" name="J. Bacteriol.">
        <title>Genome sequence of Methyloversatilis universalis FAM5T, a methylotrophic representative of the order Rhodocyclales.</title>
        <authorList>
            <person name="Kittichotirat W."/>
            <person name="Good N.M."/>
            <person name="Hall R."/>
            <person name="Bringel F."/>
            <person name="Lajus A."/>
            <person name="Medigue C."/>
            <person name="Smalley N.E."/>
            <person name="Beck D."/>
            <person name="Bumgarner R."/>
            <person name="Vuilleumier S."/>
            <person name="Kalyuzhnaya M.G."/>
        </authorList>
    </citation>
    <scope>NUCLEOTIDE SEQUENCE [LARGE SCALE GENOMIC DNA]</scope>
    <source>
        <strain evidence="11">ATCC BAA-1314 / JCM 13912 / FAM5</strain>
    </source>
</reference>
<dbReference type="EMBL" id="AFHG01000053">
    <property type="protein sequence ID" value="EGK70664.1"/>
    <property type="molecule type" value="Genomic_DNA"/>
</dbReference>
<evidence type="ECO:0000256" key="6">
    <source>
        <dbReference type="ARBA" id="ARBA00023004"/>
    </source>
</evidence>
<dbReference type="EC" id="1.14.99.60" evidence="9"/>
<keyword evidence="6 9" id="KW-0408">Iron</keyword>
<dbReference type="PANTHER" id="PTHR11237:SF4">
    <property type="entry name" value="5-DEMETHOXYUBIQUINONE HYDROXYLASE, MITOCHONDRIAL"/>
    <property type="match status" value="1"/>
</dbReference>
<keyword evidence="4 9" id="KW-0479">Metal-binding</keyword>
<dbReference type="SUPFAM" id="SSF47240">
    <property type="entry name" value="Ferritin-like"/>
    <property type="match status" value="1"/>
</dbReference>
<comment type="subcellular location">
    <subcellularLocation>
        <location evidence="9">Cell membrane</location>
        <topology evidence="9">Peripheral membrane protein</topology>
    </subcellularLocation>
</comment>
<dbReference type="NCBIfam" id="NF033656">
    <property type="entry name" value="DMQ_monoox_COQ7"/>
    <property type="match status" value="1"/>
</dbReference>
<dbReference type="GO" id="GO:0008682">
    <property type="term" value="F:3-demethoxyubiquinol 3-hydroxylase activity"/>
    <property type="evidence" value="ECO:0007669"/>
    <property type="project" value="UniProtKB-EC"/>
</dbReference>
<feature type="binding site" evidence="9">
    <location>
        <position position="55"/>
    </location>
    <ligand>
        <name>Fe cation</name>
        <dbReference type="ChEBI" id="CHEBI:24875"/>
        <label>1</label>
    </ligand>
</feature>
<sequence length="206" mass="22839">MLDRLITEFDRALRTLAAPARTTRPLPGADLPEADLDEAQRRQVGALMRVNHVGEICAQALYQGQALTCRDPSARDALRQAAVEETEHLNWTASRMSELGSRPSLLNPLWYGGALAIGVTAGIVGDKWNLGFLAETEKQVEAHLQSHLDRLPPADQKSWRILEQMRQDEREHAHTAERLGAAELPTPVRVAMRAASRVMTGVAYYI</sequence>
<comment type="pathway">
    <text evidence="1 9">Cofactor biosynthesis; ubiquinone biosynthesis.</text>
</comment>
<dbReference type="STRING" id="1000565.METUNv1_02885"/>
<name>F5RF08_METUF</name>
<protein>
    <recommendedName>
        <fullName evidence="9">3-demethoxyubiquinol 3-hydroxylase</fullName>
        <shortName evidence="9">DMQ hydroxylase</shortName>
        <ecNumber evidence="9">1.14.99.60</ecNumber>
    </recommendedName>
    <alternativeName>
        <fullName evidence="9">2-nonaprenyl-3-methyl-6-methoxy-1,4-benzoquinol hydroxylase</fullName>
    </alternativeName>
</protein>
<evidence type="ECO:0000256" key="2">
    <source>
        <dbReference type="ARBA" id="ARBA00022475"/>
    </source>
</evidence>
<dbReference type="GO" id="GO:0006744">
    <property type="term" value="P:ubiquinone biosynthetic process"/>
    <property type="evidence" value="ECO:0007669"/>
    <property type="project" value="UniProtKB-UniRule"/>
</dbReference>
<comment type="function">
    <text evidence="9">Catalyzes the hydroxylation of 2-nonaprenyl-3-methyl-6-methoxy-1,4-benzoquinol during ubiquinone biosynthesis.</text>
</comment>
<evidence type="ECO:0000256" key="4">
    <source>
        <dbReference type="ARBA" id="ARBA00022723"/>
    </source>
</evidence>
<keyword evidence="5 9" id="KW-0560">Oxidoreductase</keyword>
<feature type="binding site" evidence="9">
    <location>
        <position position="88"/>
    </location>
    <ligand>
        <name>Fe cation</name>
        <dbReference type="ChEBI" id="CHEBI:24875"/>
        <label>1</label>
    </ligand>
</feature>
<dbReference type="eggNOG" id="COG2941">
    <property type="taxonomic scope" value="Bacteria"/>
</dbReference>
<evidence type="ECO:0000256" key="7">
    <source>
        <dbReference type="ARBA" id="ARBA00023033"/>
    </source>
</evidence>
<feature type="binding site" evidence="9">
    <location>
        <position position="169"/>
    </location>
    <ligand>
        <name>Fe cation</name>
        <dbReference type="ChEBI" id="CHEBI:24875"/>
        <label>2</label>
    </ligand>
</feature>
<dbReference type="UniPathway" id="UPA00232"/>
<proteinExistence type="inferred from homology"/>
<dbReference type="PANTHER" id="PTHR11237">
    <property type="entry name" value="COENZYME Q10 BIOSYNTHESIS PROTEIN 7"/>
    <property type="match status" value="1"/>
</dbReference>
<keyword evidence="7 9" id="KW-0503">Monooxygenase</keyword>
<keyword evidence="3 9" id="KW-0831">Ubiquinone biosynthesis</keyword>
<dbReference type="OrthoDB" id="5192789at2"/>
<dbReference type="InterPro" id="IPR047809">
    <property type="entry name" value="COQ7_proteobact"/>
</dbReference>
<organism evidence="10 11">
    <name type="scientific">Methyloversatilis universalis (strain ATCC BAA-1314 / DSM 25237 / JCM 13912 / CCUG 52030 / FAM5)</name>
    <dbReference type="NCBI Taxonomy" id="1000565"/>
    <lineage>
        <taxon>Bacteria</taxon>
        <taxon>Pseudomonadati</taxon>
        <taxon>Pseudomonadota</taxon>
        <taxon>Betaproteobacteria</taxon>
        <taxon>Nitrosomonadales</taxon>
        <taxon>Sterolibacteriaceae</taxon>
        <taxon>Methyloversatilis</taxon>
    </lineage>
</organism>
<evidence type="ECO:0000256" key="8">
    <source>
        <dbReference type="ARBA" id="ARBA00023136"/>
    </source>
</evidence>
<dbReference type="Pfam" id="PF03232">
    <property type="entry name" value="COQ7"/>
    <property type="match status" value="1"/>
</dbReference>
<keyword evidence="8 9" id="KW-0472">Membrane</keyword>
<dbReference type="InterPro" id="IPR012347">
    <property type="entry name" value="Ferritin-like"/>
</dbReference>
<evidence type="ECO:0000256" key="1">
    <source>
        <dbReference type="ARBA" id="ARBA00004749"/>
    </source>
</evidence>
<accession>F5RF08</accession>
<comment type="caution">
    <text evidence="10">The sequence shown here is derived from an EMBL/GenBank/DDBJ whole genome shotgun (WGS) entry which is preliminary data.</text>
</comment>
<comment type="catalytic activity">
    <reaction evidence="9">
        <text>a 5-methoxy-2-methyl-3-(all-trans-polyprenyl)benzene-1,4-diol + AH2 + O2 = a 3-demethylubiquinol + A + H2O</text>
        <dbReference type="Rhea" id="RHEA:50908"/>
        <dbReference type="Rhea" id="RHEA-COMP:10859"/>
        <dbReference type="Rhea" id="RHEA-COMP:10914"/>
        <dbReference type="ChEBI" id="CHEBI:13193"/>
        <dbReference type="ChEBI" id="CHEBI:15377"/>
        <dbReference type="ChEBI" id="CHEBI:15379"/>
        <dbReference type="ChEBI" id="CHEBI:17499"/>
        <dbReference type="ChEBI" id="CHEBI:84167"/>
        <dbReference type="ChEBI" id="CHEBI:84422"/>
        <dbReference type="EC" id="1.14.99.60"/>
    </reaction>
</comment>
<evidence type="ECO:0000256" key="9">
    <source>
        <dbReference type="HAMAP-Rule" id="MF_01658"/>
    </source>
</evidence>
<feature type="binding site" evidence="9">
    <location>
        <position position="172"/>
    </location>
    <ligand>
        <name>Fe cation</name>
        <dbReference type="ChEBI" id="CHEBI:24875"/>
        <label>2</label>
    </ligand>
</feature>
<keyword evidence="10" id="KW-0830">Ubiquinone</keyword>
<feature type="binding site" evidence="9">
    <location>
        <position position="169"/>
    </location>
    <ligand>
        <name>Fe cation</name>
        <dbReference type="ChEBI" id="CHEBI:24875"/>
        <label>1</label>
    </ligand>
</feature>
<feature type="binding site" evidence="9">
    <location>
        <position position="85"/>
    </location>
    <ligand>
        <name>Fe cation</name>
        <dbReference type="ChEBI" id="CHEBI:24875"/>
        <label>1</label>
    </ligand>
</feature>
<dbReference type="RefSeq" id="WP_008062914.1">
    <property type="nucleotide sequence ID" value="NZ_AFHG01000053.1"/>
</dbReference>
<dbReference type="GO" id="GO:0005886">
    <property type="term" value="C:plasma membrane"/>
    <property type="evidence" value="ECO:0007669"/>
    <property type="project" value="UniProtKB-SubCell"/>
</dbReference>
<feature type="binding site" evidence="9">
    <location>
        <position position="85"/>
    </location>
    <ligand>
        <name>Fe cation</name>
        <dbReference type="ChEBI" id="CHEBI:24875"/>
        <label>2</label>
    </ligand>
</feature>
<dbReference type="AlphaFoldDB" id="F5RF08"/>
<dbReference type="HAMAP" id="MF_01658">
    <property type="entry name" value="COQ7"/>
    <property type="match status" value="1"/>
</dbReference>
<keyword evidence="2 9" id="KW-1003">Cell membrane</keyword>
<dbReference type="CDD" id="cd01042">
    <property type="entry name" value="DMQH"/>
    <property type="match status" value="1"/>
</dbReference>
<evidence type="ECO:0000256" key="5">
    <source>
        <dbReference type="ARBA" id="ARBA00023002"/>
    </source>
</evidence>
<dbReference type="Gene3D" id="1.20.1260.10">
    <property type="match status" value="1"/>
</dbReference>
<evidence type="ECO:0000256" key="3">
    <source>
        <dbReference type="ARBA" id="ARBA00022688"/>
    </source>
</evidence>
<comment type="cofactor">
    <cofactor evidence="9">
        <name>Fe cation</name>
        <dbReference type="ChEBI" id="CHEBI:24875"/>
    </cofactor>
    <text evidence="9">Binds 2 iron ions per subunit.</text>
</comment>
<evidence type="ECO:0000313" key="11">
    <source>
        <dbReference type="Proteomes" id="UP000005019"/>
    </source>
</evidence>